<dbReference type="Pfam" id="PF20012">
    <property type="entry name" value="GAP1-N1"/>
    <property type="match status" value="1"/>
</dbReference>
<evidence type="ECO:0000313" key="1">
    <source>
        <dbReference type="EMBL" id="SFB61072.1"/>
    </source>
</evidence>
<comment type="caution">
    <text evidence="1">The sequence shown here is derived from an EMBL/GenBank/DDBJ whole genome shotgun (WGS) entry which is preliminary data.</text>
</comment>
<reference evidence="1 2" key="1">
    <citation type="submission" date="2016-10" db="EMBL/GenBank/DDBJ databases">
        <authorList>
            <person name="Varghese N."/>
            <person name="Submissions S."/>
        </authorList>
    </citation>
    <scope>NUCLEOTIDE SEQUENCE [LARGE SCALE GENOMIC DNA]</scope>
    <source>
        <strain evidence="1 2">DSM 282</strain>
    </source>
</reference>
<dbReference type="RefSeq" id="WP_141108096.1">
    <property type="nucleotide sequence ID" value="NZ_FOKJ01000114.1"/>
</dbReference>
<keyword evidence="2" id="KW-1185">Reference proteome</keyword>
<evidence type="ECO:0000313" key="2">
    <source>
        <dbReference type="Proteomes" id="UP000198861"/>
    </source>
</evidence>
<dbReference type="EMBL" id="FOKJ01000114">
    <property type="protein sequence ID" value="SFB61072.1"/>
    <property type="molecule type" value="Genomic_DNA"/>
</dbReference>
<sequence length="689" mass="76201">MAHGVKAATKPRLHQALHGYADGHRQLALSTTLKPRDQRTLLALSDISGPGARLDEAGYLTGYPLTESGFYALARTWPAPEMPRPGCVWTHTLLIDFNDLAALETLTGLLGMFRRPASLDSFQEYDKPTPFAFRSETVLTPFAKSWTRQVMAGLYGKPRSRIVVARLGGEVDGMVLALWSQQWPRLRRSFRFCTFAASDRSADSGSFDLQVLPSSDRSIRARFYDVVDAEAIRPSAGQWLDAAVQDLLQPDVSGLRAFFRQLGADVTIGREAFRPLCRLHHAVANVQKQPEAVHDAISILKDELGPKQARTARAIVAKVALEQVESLDEQSSEFLWKNLDLLDYDTLAGAAARLGRSAWRRDPGILVPFLDKEGALKIILEFTLAELDVADLAAGLAQAPGIRSAALSRRPELVGLPEFWATLDSVDEAFRTAKSSHMEIYAVAALLSARRDDLAPRAVQEFGVRLILQALSTALDRMGDRLGTWLHMVVIDTGAVAEFLVTQPAIPRAMLYELAQLLQPDAVPNDYGADPWLIAHSNAVGAINEDAASYIFAYLLSRALGHQSRSMGELAKFSFESTYVAASKNLLSEKGWRLLELRLPCSVFWLSWDRCQRLRTGVTDLFIDRSLAPDLFGGLVQDDRLFSLLVEEAARSGRGRNYLKSVYHALKTDENIKNADFAERVRSIESVLG</sequence>
<gene>
    <name evidence="1" type="ORF">SAMN04244571_04260</name>
</gene>
<proteinExistence type="predicted"/>
<dbReference type="Proteomes" id="UP000198861">
    <property type="component" value="Unassembled WGS sequence"/>
</dbReference>
<accession>A0A1I1CGA3</accession>
<name>A0A1I1CGA3_9GAMM</name>
<protein>
    <submittedName>
        <fullName evidence="1">Uncharacterized protein</fullName>
    </submittedName>
</protein>
<organism evidence="1 2">
    <name type="scientific">Azotobacter beijerinckii</name>
    <dbReference type="NCBI Taxonomy" id="170623"/>
    <lineage>
        <taxon>Bacteria</taxon>
        <taxon>Pseudomonadati</taxon>
        <taxon>Pseudomonadota</taxon>
        <taxon>Gammaproteobacteria</taxon>
        <taxon>Pseudomonadales</taxon>
        <taxon>Pseudomonadaceae</taxon>
        <taxon>Azotobacter</taxon>
    </lineage>
</organism>